<organism evidence="1 2">
    <name type="scientific">Ligilactobacillus ruminis DSM 20403 = NBRC 102161</name>
    <dbReference type="NCBI Taxonomy" id="1423798"/>
    <lineage>
        <taxon>Bacteria</taxon>
        <taxon>Bacillati</taxon>
        <taxon>Bacillota</taxon>
        <taxon>Bacilli</taxon>
        <taxon>Lactobacillales</taxon>
        <taxon>Lactobacillaceae</taxon>
        <taxon>Ligilactobacillus</taxon>
    </lineage>
</organism>
<dbReference type="AlphaFoldDB" id="A0A1I2SCE3"/>
<dbReference type="Proteomes" id="UP000182635">
    <property type="component" value="Unassembled WGS sequence"/>
</dbReference>
<dbReference type="EMBL" id="FOPI01000028">
    <property type="protein sequence ID" value="SFG50522.1"/>
    <property type="molecule type" value="Genomic_DNA"/>
</dbReference>
<evidence type="ECO:0000313" key="1">
    <source>
        <dbReference type="EMBL" id="SFG50522.1"/>
    </source>
</evidence>
<proteinExistence type="predicted"/>
<reference evidence="2" key="1">
    <citation type="submission" date="2016-10" db="EMBL/GenBank/DDBJ databases">
        <authorList>
            <person name="Varghese N."/>
            <person name="Submissions S."/>
        </authorList>
    </citation>
    <scope>NUCLEOTIDE SEQUENCE [LARGE SCALE GENOMIC DNA]</scope>
    <source>
        <strain evidence="2">DSM 20403</strain>
    </source>
</reference>
<sequence>MSQTKRQDDSQSIANFIPFFGYTETNLDFARNRSLAFTGKSPKSPFCP</sequence>
<name>A0A1I2SCE3_9LACO</name>
<gene>
    <name evidence="1" type="ORF">SAMN02910432_01639</name>
</gene>
<protein>
    <submittedName>
        <fullName evidence="1">Uncharacterized protein</fullName>
    </submittedName>
</protein>
<accession>A0A1I2SCE3</accession>
<evidence type="ECO:0000313" key="2">
    <source>
        <dbReference type="Proteomes" id="UP000182635"/>
    </source>
</evidence>